<dbReference type="InterPro" id="IPR036928">
    <property type="entry name" value="AS_sf"/>
</dbReference>
<protein>
    <submittedName>
        <fullName evidence="2">Amidase</fullName>
    </submittedName>
</protein>
<feature type="domain" description="Amidase" evidence="1">
    <location>
        <begin position="34"/>
        <end position="459"/>
    </location>
</feature>
<dbReference type="RefSeq" id="WP_240633593.1">
    <property type="nucleotide sequence ID" value="NZ_JBHRUJ010000004.1"/>
</dbReference>
<dbReference type="InterPro" id="IPR023631">
    <property type="entry name" value="Amidase_dom"/>
</dbReference>
<reference evidence="3" key="1">
    <citation type="journal article" date="2019" name="Int. J. Syst. Evol. Microbiol.">
        <title>The Global Catalogue of Microorganisms (GCM) 10K type strain sequencing project: providing services to taxonomists for standard genome sequencing and annotation.</title>
        <authorList>
            <consortium name="The Broad Institute Genomics Platform"/>
            <consortium name="The Broad Institute Genome Sequencing Center for Infectious Disease"/>
            <person name="Wu L."/>
            <person name="Ma J."/>
        </authorList>
    </citation>
    <scope>NUCLEOTIDE SEQUENCE [LARGE SCALE GENOMIC DNA]</scope>
    <source>
        <strain evidence="3">CCM 320</strain>
    </source>
</reference>
<dbReference type="InterPro" id="IPR020556">
    <property type="entry name" value="Amidase_CS"/>
</dbReference>
<dbReference type="PANTHER" id="PTHR43372">
    <property type="entry name" value="FATTY-ACID AMIDE HYDROLASE"/>
    <property type="match status" value="1"/>
</dbReference>
<dbReference type="PANTHER" id="PTHR43372:SF4">
    <property type="entry name" value="FATTY-ACID AMIDE HYDROLASE 2"/>
    <property type="match status" value="1"/>
</dbReference>
<name>A0ABV7KKM4_PLAOK</name>
<organism evidence="2 3">
    <name type="scientific">Planomicrobium okeanokoites</name>
    <name type="common">Planococcus okeanokoites</name>
    <name type="synonym">Flavobacterium okeanokoites</name>
    <dbReference type="NCBI Taxonomy" id="244"/>
    <lineage>
        <taxon>Bacteria</taxon>
        <taxon>Bacillati</taxon>
        <taxon>Bacillota</taxon>
        <taxon>Bacilli</taxon>
        <taxon>Bacillales</taxon>
        <taxon>Caryophanaceae</taxon>
        <taxon>Planomicrobium</taxon>
    </lineage>
</organism>
<keyword evidence="3" id="KW-1185">Reference proteome</keyword>
<dbReference type="EMBL" id="JBHRUJ010000004">
    <property type="protein sequence ID" value="MFC3209984.1"/>
    <property type="molecule type" value="Genomic_DNA"/>
</dbReference>
<dbReference type="Gene3D" id="3.90.1300.10">
    <property type="entry name" value="Amidase signature (AS) domain"/>
    <property type="match status" value="1"/>
</dbReference>
<gene>
    <name evidence="2" type="ORF">ACFOEJ_02725</name>
</gene>
<accession>A0ABV7KKM4</accession>
<dbReference type="Pfam" id="PF01425">
    <property type="entry name" value="Amidase"/>
    <property type="match status" value="1"/>
</dbReference>
<dbReference type="Proteomes" id="UP001595625">
    <property type="component" value="Unassembled WGS sequence"/>
</dbReference>
<comment type="caution">
    <text evidence="2">The sequence shown here is derived from an EMBL/GenBank/DDBJ whole genome shotgun (WGS) entry which is preliminary data.</text>
</comment>
<proteinExistence type="predicted"/>
<dbReference type="InterPro" id="IPR052739">
    <property type="entry name" value="FAAH2"/>
</dbReference>
<evidence type="ECO:0000313" key="2">
    <source>
        <dbReference type="EMBL" id="MFC3209984.1"/>
    </source>
</evidence>
<evidence type="ECO:0000313" key="3">
    <source>
        <dbReference type="Proteomes" id="UP001595625"/>
    </source>
</evidence>
<sequence>MINTPELVDSLVLDMDAHELAQLIKEKKISSRKALEIYIEHLKKNNSSVNCLVEDRFEDALLEADNVDRQIAKGQIQGALLGVPISMKEAFDVSGMKTTGGLLRRKGKKMAKDAEVVGKLRAEGAIILGKSNTPELCFCQETDNKLYGRTNNPRDLKRTAGGSSGGEAALIAMGGAAAGLGSDIGGSIRFPSHFNGVIGFKSGKGQVSQDGSYPEVKQELQERMLGIGPIAKSVRDARLIYNIVARNPAVYRNIDSFTINVLPDSNYPLGEATRKMLDAIFQQLSPEFEVEREMPPYFGDSATVWQEIMSIDGAGDARKEAYGGSSGSLYNSYIKERMTGNSEVHRYLSWALIGASLFKPSDKRLEKIREFLQHGDHILEHYLKERILIMPVYHKTAPRHGVVYREIFSIRKTFRQYMPYVAYANTWGLPSLTIPLGSDDKGLPIGIQLISRNGNEEALFQLGEWLEQRFETYKRAIL</sequence>
<dbReference type="SUPFAM" id="SSF75304">
    <property type="entry name" value="Amidase signature (AS) enzymes"/>
    <property type="match status" value="1"/>
</dbReference>
<dbReference type="PROSITE" id="PS00571">
    <property type="entry name" value="AMIDASES"/>
    <property type="match status" value="1"/>
</dbReference>
<evidence type="ECO:0000259" key="1">
    <source>
        <dbReference type="Pfam" id="PF01425"/>
    </source>
</evidence>